<proteinExistence type="inferred from homology"/>
<dbReference type="Pfam" id="PF01424">
    <property type="entry name" value="R3H"/>
    <property type="match status" value="1"/>
</dbReference>
<dbReference type="SUPFAM" id="SSF82708">
    <property type="entry name" value="R3H domain"/>
    <property type="match status" value="1"/>
</dbReference>
<organism evidence="12 13">
    <name type="scientific">Saccharomycodes ludwigii</name>
    <dbReference type="NCBI Taxonomy" id="36035"/>
    <lineage>
        <taxon>Eukaryota</taxon>
        <taxon>Fungi</taxon>
        <taxon>Dikarya</taxon>
        <taxon>Ascomycota</taxon>
        <taxon>Saccharomycotina</taxon>
        <taxon>Saccharomycetes</taxon>
        <taxon>Saccharomycodales</taxon>
        <taxon>Saccharomycodaceae</taxon>
        <taxon>Saccharomycodes</taxon>
    </lineage>
</organism>
<dbReference type="CDD" id="cd06008">
    <property type="entry name" value="NF-X1-zinc-finger"/>
    <property type="match status" value="3"/>
</dbReference>
<evidence type="ECO:0000256" key="10">
    <source>
        <dbReference type="SAM" id="Coils"/>
    </source>
</evidence>
<evidence type="ECO:0000256" key="7">
    <source>
        <dbReference type="ARBA" id="ARBA00023015"/>
    </source>
</evidence>
<gene>
    <name evidence="12" type="ORF">SCODWIG_03643</name>
</gene>
<keyword evidence="8" id="KW-0804">Transcription</keyword>
<evidence type="ECO:0000313" key="12">
    <source>
        <dbReference type="EMBL" id="SSD61882.1"/>
    </source>
</evidence>
<dbReference type="Gene3D" id="3.30.1370.50">
    <property type="entry name" value="R3H-like domain"/>
    <property type="match status" value="1"/>
</dbReference>
<dbReference type="SMART" id="SM00393">
    <property type="entry name" value="R3H"/>
    <property type="match status" value="1"/>
</dbReference>
<dbReference type="GO" id="GO:0005634">
    <property type="term" value="C:nucleus"/>
    <property type="evidence" value="ECO:0007669"/>
    <property type="project" value="UniProtKB-SubCell"/>
</dbReference>
<dbReference type="GO" id="GO:0000981">
    <property type="term" value="F:DNA-binding transcription factor activity, RNA polymerase II-specific"/>
    <property type="evidence" value="ECO:0007669"/>
    <property type="project" value="TreeGrafter"/>
</dbReference>
<dbReference type="InterPro" id="IPR034078">
    <property type="entry name" value="NFX1_fam"/>
</dbReference>
<name>A0A376BB32_9ASCO</name>
<keyword evidence="13" id="KW-1185">Reference proteome</keyword>
<keyword evidence="7" id="KW-0805">Transcription regulation</keyword>
<dbReference type="OrthoDB" id="6512771at2759"/>
<evidence type="ECO:0000256" key="9">
    <source>
        <dbReference type="ARBA" id="ARBA00023242"/>
    </source>
</evidence>
<accession>A0A376BB32</accession>
<keyword evidence="10" id="KW-0175">Coiled coil</keyword>
<comment type="subcellular location">
    <subcellularLocation>
        <location evidence="1">Nucleus</location>
    </subcellularLocation>
</comment>
<dbReference type="PANTHER" id="PTHR12360">
    <property type="entry name" value="NUCLEAR TRANSCRIPTION FACTOR, X-BOX BINDING 1 NFX1"/>
    <property type="match status" value="1"/>
</dbReference>
<keyword evidence="6" id="KW-0862">Zinc</keyword>
<dbReference type="SMART" id="SM00438">
    <property type="entry name" value="ZnF_NFX"/>
    <property type="match status" value="7"/>
</dbReference>
<keyword evidence="3" id="KW-0479">Metal-binding</keyword>
<dbReference type="EMBL" id="UFAJ01000956">
    <property type="protein sequence ID" value="SSD61882.1"/>
    <property type="molecule type" value="Genomic_DNA"/>
</dbReference>
<evidence type="ECO:0000256" key="2">
    <source>
        <dbReference type="ARBA" id="ARBA00007269"/>
    </source>
</evidence>
<keyword evidence="5" id="KW-0863">Zinc-finger</keyword>
<evidence type="ECO:0000256" key="5">
    <source>
        <dbReference type="ARBA" id="ARBA00022771"/>
    </source>
</evidence>
<dbReference type="Pfam" id="PF01422">
    <property type="entry name" value="zf-NF-X1"/>
    <property type="match status" value="6"/>
</dbReference>
<evidence type="ECO:0000256" key="8">
    <source>
        <dbReference type="ARBA" id="ARBA00023163"/>
    </source>
</evidence>
<evidence type="ECO:0000259" key="11">
    <source>
        <dbReference type="PROSITE" id="PS51061"/>
    </source>
</evidence>
<dbReference type="Proteomes" id="UP000262825">
    <property type="component" value="Unassembled WGS sequence"/>
</dbReference>
<keyword evidence="4" id="KW-0677">Repeat</keyword>
<protein>
    <submittedName>
        <fullName evidence="12">Related to FKBP12-associated protein 1</fullName>
    </submittedName>
</protein>
<sequence>MSILNANIYKSNFDTTAGLSVSESTFEEIPYYEQTIKDIIDGNKYTCMICTVEMDPYCQMYNCPKCYRVYDFECIKQWATKSIKKNTLAVANNNNTDHQSHPQGWKCPNCYYVSKRFPKEPTCWCGKNIKPEPNVLSPNSCGQTCENKAHCEHGCMKTCHLGPHQSCSVMIDIYCNCGSESKKILCSSLNPKSSKNMSWGGNRKFNCGKKCGLLMPCGVHYCDKICHSGPCGKCTQLIYDKGKGLIKCYCGLENKSQITCSDINVIGSSKNWVGSFACNNKRFLKYDCNIHEYCVGCEPVPKSNKKIHCPYSPDILKACPCGATSIPKQKRTNCTDPIPTCENVCEKPLKCGKHKCPYTCHNGPCMDPCLIIEKTACACNSKTFLTPCGYEATPSCTMKCEQLMSCKRHHCRNICCEGKPAAIERAKHPIFNKNLKNDESLVEAVHICLKPCNLKLSCGLHYCQRKCHPGKCPPCLESDSNDLVCPCGKTIIPAPVRCGTKLPTCLFDCLKVGTNRYGCNHKIPPHLCHEGECPKCTHSVIKKCRCYRHEKIRTLCYQTDVSCGKQCLKPLPNCPHKCTKICHTDSCLLNCSMICGLTRESCGHKCVAKCHGNKPCDEVGLNCEKLVDKTCPCGRIKSLQVKCFETKCLPPINCDETCAALKRRLELKKALGLDHSATNGVVVTASTTFEDLNLPHTEQALLIYHKQSAWCNEIDKTLKNFISENTKMSFHFKPMKAPQRFFIHELCKSYQLYSESQDYEPKRSVFVKKNIENGNIKSVSPIISLEESYKVYSNFREQLKKLKIQYHEANVSKEFYNLPAPEPATVAIGSTKYNCIVVQCMNDSINKKCNIMNIQEIFDKFLRFSLIGGMDYFESLYKSERKCYIVKPIREMNENIEKDMKMLLPHITKSLHNKYGEHSVVLGMGKVDQDANNTIIIFEEQGMEQQEDVHSKTS</sequence>
<dbReference type="InterPro" id="IPR001374">
    <property type="entry name" value="R3H_dom"/>
</dbReference>
<comment type="similarity">
    <text evidence="2">Belongs to the NFX1 family.</text>
</comment>
<reference evidence="13" key="1">
    <citation type="submission" date="2018-06" db="EMBL/GenBank/DDBJ databases">
        <authorList>
            <person name="Guldener U."/>
        </authorList>
    </citation>
    <scope>NUCLEOTIDE SEQUENCE [LARGE SCALE GENOMIC DNA]</scope>
    <source>
        <strain evidence="13">UTAD17</strain>
    </source>
</reference>
<dbReference type="VEuPathDB" id="FungiDB:SCODWIG_03643"/>
<dbReference type="InterPro" id="IPR034077">
    <property type="entry name" value="R3H_FAP1"/>
</dbReference>
<dbReference type="GO" id="GO:0000977">
    <property type="term" value="F:RNA polymerase II transcription regulatory region sequence-specific DNA binding"/>
    <property type="evidence" value="ECO:0007669"/>
    <property type="project" value="TreeGrafter"/>
</dbReference>
<evidence type="ECO:0000256" key="4">
    <source>
        <dbReference type="ARBA" id="ARBA00022737"/>
    </source>
</evidence>
<feature type="domain" description="R3H" evidence="11">
    <location>
        <begin position="708"/>
        <end position="771"/>
    </location>
</feature>
<dbReference type="GO" id="GO:0008270">
    <property type="term" value="F:zinc ion binding"/>
    <property type="evidence" value="ECO:0007669"/>
    <property type="project" value="UniProtKB-KW"/>
</dbReference>
<dbReference type="AlphaFoldDB" id="A0A376BB32"/>
<feature type="coiled-coil region" evidence="10">
    <location>
        <begin position="785"/>
        <end position="812"/>
    </location>
</feature>
<evidence type="ECO:0000256" key="6">
    <source>
        <dbReference type="ARBA" id="ARBA00022833"/>
    </source>
</evidence>
<evidence type="ECO:0000313" key="13">
    <source>
        <dbReference type="Proteomes" id="UP000262825"/>
    </source>
</evidence>
<dbReference type="PROSITE" id="PS51061">
    <property type="entry name" value="R3H"/>
    <property type="match status" value="1"/>
</dbReference>
<dbReference type="PANTHER" id="PTHR12360:SF12">
    <property type="entry name" value="TRANSCRIPTIONAL REPRESSOR NF-X1"/>
    <property type="match status" value="1"/>
</dbReference>
<dbReference type="CDD" id="cd06006">
    <property type="entry name" value="R3H_unknown_2"/>
    <property type="match status" value="1"/>
</dbReference>
<keyword evidence="9" id="KW-0539">Nucleus</keyword>
<dbReference type="InterPro" id="IPR000967">
    <property type="entry name" value="Znf_NFX1"/>
</dbReference>
<dbReference type="InterPro" id="IPR036867">
    <property type="entry name" value="R3H_dom_sf"/>
</dbReference>
<dbReference type="GO" id="GO:0000122">
    <property type="term" value="P:negative regulation of transcription by RNA polymerase II"/>
    <property type="evidence" value="ECO:0007669"/>
    <property type="project" value="TreeGrafter"/>
</dbReference>
<evidence type="ECO:0000256" key="3">
    <source>
        <dbReference type="ARBA" id="ARBA00022723"/>
    </source>
</evidence>
<evidence type="ECO:0000256" key="1">
    <source>
        <dbReference type="ARBA" id="ARBA00004123"/>
    </source>
</evidence>